<evidence type="ECO:0000256" key="1">
    <source>
        <dbReference type="SAM" id="Phobius"/>
    </source>
</evidence>
<gene>
    <name evidence="2" type="ordered locus">Igag_0546</name>
</gene>
<reference evidence="2 3" key="1">
    <citation type="journal article" date="2010" name="Stand. Genomic Sci.">
        <title>Complete genome sequence of Ignisphaera aggregans type strain (AQ1.S1).</title>
        <authorList>
            <person name="Goker M."/>
            <person name="Held B."/>
            <person name="Lapidus A."/>
            <person name="Nolan M."/>
            <person name="Spring S."/>
            <person name="Yasawong M."/>
            <person name="Lucas S."/>
            <person name="Glavina Del Rio T."/>
            <person name="Tice H."/>
            <person name="Cheng J.F."/>
            <person name="Goodwin L."/>
            <person name="Tapia R."/>
            <person name="Pitluck S."/>
            <person name="Liolios K."/>
            <person name="Ivanova N."/>
            <person name="Mavromatis K."/>
            <person name="Mikhailova N."/>
            <person name="Pati A."/>
            <person name="Chen A."/>
            <person name="Palaniappan K."/>
            <person name="Brambilla E."/>
            <person name="Land M."/>
            <person name="Hauser L."/>
            <person name="Chang Y.J."/>
            <person name="Jeffries C.D."/>
            <person name="Brettin T."/>
            <person name="Detter J.C."/>
            <person name="Han C."/>
            <person name="Rohde M."/>
            <person name="Sikorski J."/>
            <person name="Woyke T."/>
            <person name="Bristow J."/>
            <person name="Eisen J.A."/>
            <person name="Markowitz V."/>
            <person name="Hugenholtz P."/>
            <person name="Kyrpides N.C."/>
            <person name="Klenk H.P."/>
        </authorList>
    </citation>
    <scope>NUCLEOTIDE SEQUENCE [LARGE SCALE GENOMIC DNA]</scope>
    <source>
        <strain evidence="3">DSM 17230 / JCM 13409 / AQ1.S1</strain>
    </source>
</reference>
<keyword evidence="3" id="KW-1185">Reference proteome</keyword>
<keyword evidence="1" id="KW-0472">Membrane</keyword>
<dbReference type="EMBL" id="CP002098">
    <property type="protein sequence ID" value="ADM27382.1"/>
    <property type="molecule type" value="Genomic_DNA"/>
</dbReference>
<dbReference type="STRING" id="583356.Igag_0546"/>
<organism evidence="2 3">
    <name type="scientific">Ignisphaera aggregans (strain DSM 17230 / JCM 13409 / AQ1.S1)</name>
    <dbReference type="NCBI Taxonomy" id="583356"/>
    <lineage>
        <taxon>Archaea</taxon>
        <taxon>Thermoproteota</taxon>
        <taxon>Thermoprotei</taxon>
        <taxon>Desulfurococcales</taxon>
        <taxon>Desulfurococcaceae</taxon>
        <taxon>Ignisphaera</taxon>
    </lineage>
</organism>
<evidence type="ECO:0000313" key="2">
    <source>
        <dbReference type="EMBL" id="ADM27382.1"/>
    </source>
</evidence>
<feature type="transmembrane region" description="Helical" evidence="1">
    <location>
        <begin position="12"/>
        <end position="32"/>
    </location>
</feature>
<keyword evidence="1" id="KW-0812">Transmembrane</keyword>
<dbReference type="AlphaFoldDB" id="E0SS32"/>
<dbReference type="KEGG" id="iag:Igag_0546"/>
<proteinExistence type="predicted"/>
<dbReference type="Gene3D" id="1.20.5.340">
    <property type="match status" value="1"/>
</dbReference>
<evidence type="ECO:0008006" key="4">
    <source>
        <dbReference type="Google" id="ProtNLM"/>
    </source>
</evidence>
<evidence type="ECO:0000313" key="3">
    <source>
        <dbReference type="Proteomes" id="UP000001304"/>
    </source>
</evidence>
<protein>
    <recommendedName>
        <fullName evidence="4">PaREP5ab</fullName>
    </recommendedName>
</protein>
<dbReference type="SUPFAM" id="SSF57997">
    <property type="entry name" value="Tropomyosin"/>
    <property type="match status" value="1"/>
</dbReference>
<name>E0SS32_IGNAA</name>
<accession>E0SS32</accession>
<keyword evidence="1" id="KW-1133">Transmembrane helix</keyword>
<dbReference type="BioCyc" id="IAGG583356:GHAH-548-MONOMER"/>
<sequence length="256" mass="31278">MTSPQLSPELISSLASLVTVVISISSLGYWLGKKFGEINARFREIDMRFKEIDKRFQQIDERFREIDRRFEEVYRRFEIIDKRFEEIDRRFIEIDKRFMEIDKRFTELENRLSKRIDEAERRLSERIDRVELRLRRLGDAFTSYQEFLMRYFVSEGVLRREAAEVILTEARNIMRLAITNPFTKEEWKRLKELLDKSEKEDLTIEEAYELLNLARKVIDEYGEYPEAWKLHMYAAMMVGFAWKKQREREEKERKKE</sequence>
<dbReference type="Proteomes" id="UP000001304">
    <property type="component" value="Chromosome"/>
</dbReference>
<dbReference type="HOGENOM" id="CLU_084123_0_0_2"/>